<dbReference type="AlphaFoldDB" id="A0A8B9PDR1"/>
<dbReference type="SUPFAM" id="SSF50729">
    <property type="entry name" value="PH domain-like"/>
    <property type="match status" value="1"/>
</dbReference>
<dbReference type="InterPro" id="IPR001849">
    <property type="entry name" value="PH_domain"/>
</dbReference>
<evidence type="ECO:0000256" key="1">
    <source>
        <dbReference type="ARBA" id="ARBA00022443"/>
    </source>
</evidence>
<dbReference type="CDD" id="cd13233">
    <property type="entry name" value="PH_ARHGAP9-like"/>
    <property type="match status" value="1"/>
</dbReference>
<dbReference type="Pfam" id="PF00620">
    <property type="entry name" value="RhoGAP"/>
    <property type="match status" value="1"/>
</dbReference>
<dbReference type="GO" id="GO:0005737">
    <property type="term" value="C:cytoplasm"/>
    <property type="evidence" value="ECO:0007669"/>
    <property type="project" value="TreeGrafter"/>
</dbReference>
<feature type="compositionally biased region" description="Polar residues" evidence="9">
    <location>
        <begin position="206"/>
        <end position="217"/>
    </location>
</feature>
<keyword evidence="2" id="KW-0343">GTPase activation</keyword>
<evidence type="ECO:0000256" key="6">
    <source>
        <dbReference type="ARBA" id="ARBA00070232"/>
    </source>
</evidence>
<feature type="region of interest" description="Disordered" evidence="9">
    <location>
        <begin position="459"/>
        <end position="501"/>
    </location>
</feature>
<dbReference type="SUPFAM" id="SSF50044">
    <property type="entry name" value="SH3-domain"/>
    <property type="match status" value="1"/>
</dbReference>
<dbReference type="Proteomes" id="UP000694424">
    <property type="component" value="Unplaced"/>
</dbReference>
<dbReference type="Gene3D" id="2.20.70.10">
    <property type="match status" value="1"/>
</dbReference>
<feature type="domain" description="PH" evidence="11">
    <location>
        <begin position="338"/>
        <end position="451"/>
    </location>
</feature>
<evidence type="ECO:0000259" key="13">
    <source>
        <dbReference type="PROSITE" id="PS50238"/>
    </source>
</evidence>
<dbReference type="InterPro" id="IPR000198">
    <property type="entry name" value="RhoGAP_dom"/>
</dbReference>
<dbReference type="InterPro" id="IPR036028">
    <property type="entry name" value="SH3-like_dom_sf"/>
</dbReference>
<feature type="domain" description="SH3" evidence="10">
    <location>
        <begin position="10"/>
        <end position="72"/>
    </location>
</feature>
<dbReference type="GO" id="GO:0007165">
    <property type="term" value="P:signal transduction"/>
    <property type="evidence" value="ECO:0007669"/>
    <property type="project" value="InterPro"/>
</dbReference>
<name>A0A8B9PDR1_APTOW</name>
<accession>A0A8B9PDR1</accession>
<organism evidence="14 15">
    <name type="scientific">Apteryx owenii</name>
    <name type="common">Little spotted kiwi</name>
    <dbReference type="NCBI Taxonomy" id="8824"/>
    <lineage>
        <taxon>Eukaryota</taxon>
        <taxon>Metazoa</taxon>
        <taxon>Chordata</taxon>
        <taxon>Craniata</taxon>
        <taxon>Vertebrata</taxon>
        <taxon>Euteleostomi</taxon>
        <taxon>Archelosauria</taxon>
        <taxon>Archosauria</taxon>
        <taxon>Dinosauria</taxon>
        <taxon>Saurischia</taxon>
        <taxon>Theropoda</taxon>
        <taxon>Coelurosauria</taxon>
        <taxon>Aves</taxon>
        <taxon>Palaeognathae</taxon>
        <taxon>Apterygiformes</taxon>
        <taxon>Apterygidae</taxon>
        <taxon>Apteryx</taxon>
    </lineage>
</organism>
<dbReference type="PANTHER" id="PTHR23176:SF107">
    <property type="entry name" value="RHO GTPASE-ACTIVATING PROTEIN 12"/>
    <property type="match status" value="1"/>
</dbReference>
<dbReference type="FunFam" id="1.10.555.10:FF:000003">
    <property type="entry name" value="Putative rho GTPase-activating protein 12"/>
    <property type="match status" value="1"/>
</dbReference>
<dbReference type="InterPro" id="IPR001452">
    <property type="entry name" value="SH3_domain"/>
</dbReference>
<feature type="domain" description="WW" evidence="12">
    <location>
        <begin position="145"/>
        <end position="178"/>
    </location>
</feature>
<dbReference type="CDD" id="cd00201">
    <property type="entry name" value="WW"/>
    <property type="match status" value="1"/>
</dbReference>
<dbReference type="Gene3D" id="2.30.29.30">
    <property type="entry name" value="Pleckstrin-homology domain (PH domain)/Phosphotyrosine-binding domain (PTB)"/>
    <property type="match status" value="1"/>
</dbReference>
<sequence>MADKGVKILPVQVYIEVEYDYEYETKDKKIVIKQGEKYILVKKTNDDWWQVKRDENSKPFYVPAQYVKEITRKALMPPVKQAGEGSEKIHQDSESGDELSSSSTEQVQPTTPPSQGRPDSPVYANLQELKISQSALPPLPTSAPVQINGEWETHKDTTGRYYYYNRGTQERTWKPPRWARDASINKGDSQSHADHEPLSSEENDHSSCYSQSDSQYGSPPKGWSEELDEHGQTLYTNDYTNEKWIKHADEQGRPYYYSADGSRSEWELPKYNASPQQQRDIIKSRSLDRRLQEPIVLTKWRHSTIVLDTNDKESSTASKASFPENESSHSSPKHQATGQEKYGLLNVTKITDNGKKVRKNWMSSWAVLQGSSLLFTKTQGSGTGWKFGVNQSKPEFTVDLKGALIDWASKDKSSKKNVIELKTRQGTELLIQSDNDSFINEWYKVLNYTINNQVVESDEALEDEVPDSPGVEKQDKEKENKDSKKLRSVKTPSSIDSTEQKKTKTKLKKFLTRRPTLQAVREKGYIKDQVFGSNLTSLCQRENSTVPKFVKLCIEHVEEHGLDVDGLYRVSGNLAVIQKLRFAVNHDEKLDLNDSKWEDIHVITGALKMFFRELPEPLFTYNHFNDFVNAIKQEPRQRVHAVKDLIKQLPKPNQDTMQVLFRHLKRVVENGEKNRMTYQSVAIVFGPTLLKPEKETGNIAVHTVYQNQIVELILLELNSVFGR</sequence>
<evidence type="ECO:0000256" key="8">
    <source>
        <dbReference type="PROSITE-ProRule" id="PRU00192"/>
    </source>
</evidence>
<keyword evidence="3" id="KW-0597">Phosphoprotein</keyword>
<feature type="compositionally biased region" description="Basic and acidic residues" evidence="9">
    <location>
        <begin position="189"/>
        <end position="205"/>
    </location>
</feature>
<dbReference type="FunFam" id="2.20.70.10:FF:000024">
    <property type="entry name" value="Rho GTPase activating protein 12"/>
    <property type="match status" value="1"/>
</dbReference>
<reference evidence="14" key="1">
    <citation type="submission" date="2025-05" db="UniProtKB">
        <authorList>
            <consortium name="Ensembl"/>
        </authorList>
    </citation>
    <scope>IDENTIFICATION</scope>
</reference>
<dbReference type="Gene3D" id="1.10.555.10">
    <property type="entry name" value="Rho GTPase activation protein"/>
    <property type="match status" value="1"/>
</dbReference>
<evidence type="ECO:0000256" key="2">
    <source>
        <dbReference type="ARBA" id="ARBA00022468"/>
    </source>
</evidence>
<dbReference type="FunFam" id="2.30.29.30:FF:000100">
    <property type="entry name" value="Rho GTPase activating protein 12"/>
    <property type="match status" value="1"/>
</dbReference>
<dbReference type="InterPro" id="IPR050729">
    <property type="entry name" value="Rho-GAP"/>
</dbReference>
<dbReference type="PROSITE" id="PS50020">
    <property type="entry name" value="WW_DOMAIN_2"/>
    <property type="match status" value="2"/>
</dbReference>
<dbReference type="CDD" id="cd04403">
    <property type="entry name" value="RhoGAP_ARHGAP27_15_12_9"/>
    <property type="match status" value="1"/>
</dbReference>
<dbReference type="InterPro" id="IPR001202">
    <property type="entry name" value="WW_dom"/>
</dbReference>
<feature type="domain" description="Rho-GAP" evidence="13">
    <location>
        <begin position="533"/>
        <end position="721"/>
    </location>
</feature>
<dbReference type="Ensembl" id="ENSAOWT00000009178.1">
    <property type="protein sequence ID" value="ENSAOWP00000008111.1"/>
    <property type="gene ID" value="ENSAOWG00000005529.1"/>
</dbReference>
<dbReference type="SMART" id="SM00324">
    <property type="entry name" value="RhoGAP"/>
    <property type="match status" value="1"/>
</dbReference>
<dbReference type="InterPro" id="IPR011993">
    <property type="entry name" value="PH-like_dom_sf"/>
</dbReference>
<feature type="domain" description="WW" evidence="12">
    <location>
        <begin position="244"/>
        <end position="271"/>
    </location>
</feature>
<feature type="region of interest" description="Disordered" evidence="9">
    <location>
        <begin position="173"/>
        <end position="226"/>
    </location>
</feature>
<dbReference type="InterPro" id="IPR008936">
    <property type="entry name" value="Rho_GTPase_activation_prot"/>
</dbReference>
<feature type="region of interest" description="Disordered" evidence="9">
    <location>
        <begin position="311"/>
        <end position="341"/>
    </location>
</feature>
<keyword evidence="4" id="KW-0677">Repeat</keyword>
<dbReference type="Gene3D" id="2.30.30.40">
    <property type="entry name" value="SH3 Domains"/>
    <property type="match status" value="1"/>
</dbReference>
<feature type="region of interest" description="Disordered" evidence="9">
    <location>
        <begin position="77"/>
        <end position="121"/>
    </location>
</feature>
<dbReference type="Pfam" id="PF00018">
    <property type="entry name" value="SH3_1"/>
    <property type="match status" value="1"/>
</dbReference>
<dbReference type="GO" id="GO:0005096">
    <property type="term" value="F:GTPase activator activity"/>
    <property type="evidence" value="ECO:0007669"/>
    <property type="project" value="UniProtKB-KW"/>
</dbReference>
<dbReference type="PANTHER" id="PTHR23176">
    <property type="entry name" value="RHO/RAC/CDC GTPASE-ACTIVATING PROTEIN"/>
    <property type="match status" value="1"/>
</dbReference>
<evidence type="ECO:0000256" key="4">
    <source>
        <dbReference type="ARBA" id="ARBA00022737"/>
    </source>
</evidence>
<dbReference type="PROSITE" id="PS50002">
    <property type="entry name" value="SH3"/>
    <property type="match status" value="1"/>
</dbReference>
<evidence type="ECO:0000259" key="10">
    <source>
        <dbReference type="PROSITE" id="PS50002"/>
    </source>
</evidence>
<evidence type="ECO:0000256" key="7">
    <source>
        <dbReference type="ARBA" id="ARBA00083383"/>
    </source>
</evidence>
<dbReference type="SUPFAM" id="SSF51045">
    <property type="entry name" value="WW domain"/>
    <property type="match status" value="2"/>
</dbReference>
<dbReference type="Ensembl" id="ENSAOWT00000009225.1">
    <property type="protein sequence ID" value="ENSAOWP00000008152.1"/>
    <property type="gene ID" value="ENSAOWG00000005529.1"/>
</dbReference>
<dbReference type="SUPFAM" id="SSF48350">
    <property type="entry name" value="GTPase activation domain, GAP"/>
    <property type="match status" value="1"/>
</dbReference>
<dbReference type="SMART" id="SM00456">
    <property type="entry name" value="WW"/>
    <property type="match status" value="2"/>
</dbReference>
<dbReference type="Pfam" id="PF16618">
    <property type="entry name" value="SH3-WW_linker"/>
    <property type="match status" value="1"/>
</dbReference>
<evidence type="ECO:0000313" key="14">
    <source>
        <dbReference type="Ensembl" id="ENSAOWP00000008152.1"/>
    </source>
</evidence>
<comment type="function">
    <text evidence="5">GTPase activator for the Rho-type GTPases by converting them to an inactive GDP-bound state.</text>
</comment>
<dbReference type="SMART" id="SM00233">
    <property type="entry name" value="PH"/>
    <property type="match status" value="1"/>
</dbReference>
<protein>
    <recommendedName>
        <fullName evidence="6">Rho GTPase-activating protein 12</fullName>
    </recommendedName>
    <alternativeName>
        <fullName evidence="7">Rho-type GTPase-activating protein 12</fullName>
    </alternativeName>
</protein>
<dbReference type="FunFam" id="2.30.30.40:FF:000056">
    <property type="entry name" value="rho GTPase-activating protein 12 isoform X1"/>
    <property type="match status" value="1"/>
</dbReference>
<proteinExistence type="predicted"/>
<evidence type="ECO:0000256" key="5">
    <source>
        <dbReference type="ARBA" id="ARBA00055252"/>
    </source>
</evidence>
<dbReference type="SMART" id="SM00326">
    <property type="entry name" value="SH3"/>
    <property type="match status" value="1"/>
</dbReference>
<dbReference type="PROSITE" id="PS50238">
    <property type="entry name" value="RHOGAP"/>
    <property type="match status" value="1"/>
</dbReference>
<keyword evidence="1 8" id="KW-0728">SH3 domain</keyword>
<dbReference type="Pfam" id="PF00169">
    <property type="entry name" value="PH"/>
    <property type="match status" value="1"/>
</dbReference>
<evidence type="ECO:0000259" key="11">
    <source>
        <dbReference type="PROSITE" id="PS50003"/>
    </source>
</evidence>
<evidence type="ECO:0000256" key="9">
    <source>
        <dbReference type="SAM" id="MobiDB-lite"/>
    </source>
</evidence>
<dbReference type="PROSITE" id="PS50003">
    <property type="entry name" value="PH_DOMAIN"/>
    <property type="match status" value="1"/>
</dbReference>
<dbReference type="InterPro" id="IPR036020">
    <property type="entry name" value="WW_dom_sf"/>
</dbReference>
<evidence type="ECO:0000256" key="3">
    <source>
        <dbReference type="ARBA" id="ARBA00022553"/>
    </source>
</evidence>
<evidence type="ECO:0000313" key="15">
    <source>
        <dbReference type="Proteomes" id="UP000694424"/>
    </source>
</evidence>
<feature type="compositionally biased region" description="Basic and acidic residues" evidence="9">
    <location>
        <begin position="470"/>
        <end position="485"/>
    </location>
</feature>
<evidence type="ECO:0000259" key="12">
    <source>
        <dbReference type="PROSITE" id="PS50020"/>
    </source>
</evidence>
<keyword evidence="15" id="KW-1185">Reference proteome</keyword>
<dbReference type="InterPro" id="IPR035491">
    <property type="entry name" value="ARHGAP12_SH3"/>
</dbReference>
<feature type="compositionally biased region" description="Polar residues" evidence="9">
    <location>
        <begin position="315"/>
        <end position="338"/>
    </location>
</feature>
<dbReference type="CDD" id="cd12070">
    <property type="entry name" value="SH3_ARHGAP12"/>
    <property type="match status" value="1"/>
</dbReference>